<dbReference type="InterPro" id="IPR036291">
    <property type="entry name" value="NAD(P)-bd_dom_sf"/>
</dbReference>
<reference evidence="6 7" key="1">
    <citation type="submission" date="2017-08" db="EMBL/GenBank/DDBJ databases">
        <title>Infants hospitalized years apart are colonized by the same room-sourced microbial strains.</title>
        <authorList>
            <person name="Brooks B."/>
            <person name="Olm M.R."/>
            <person name="Firek B.A."/>
            <person name="Baker R."/>
            <person name="Thomas B.C."/>
            <person name="Morowitz M.J."/>
            <person name="Banfield J.F."/>
        </authorList>
    </citation>
    <scope>NUCLEOTIDE SEQUENCE [LARGE SCALE GENOMIC DNA]</scope>
    <source>
        <strain evidence="6">S2_005_002_R2_34</strain>
    </source>
</reference>
<gene>
    <name evidence="6" type="ORF">DI556_07790</name>
</gene>
<evidence type="ECO:0000256" key="3">
    <source>
        <dbReference type="ARBA" id="ARBA00022723"/>
    </source>
</evidence>
<proteinExistence type="inferred from homology"/>
<evidence type="ECO:0000256" key="1">
    <source>
        <dbReference type="ARBA" id="ARBA00001947"/>
    </source>
</evidence>
<evidence type="ECO:0000313" key="6">
    <source>
        <dbReference type="EMBL" id="PZQ50445.1"/>
    </source>
</evidence>
<evidence type="ECO:0000313" key="7">
    <source>
        <dbReference type="Proteomes" id="UP000249185"/>
    </source>
</evidence>
<keyword evidence="3" id="KW-0479">Metal-binding</keyword>
<comment type="cofactor">
    <cofactor evidence="1">
        <name>Zn(2+)</name>
        <dbReference type="ChEBI" id="CHEBI:29105"/>
    </cofactor>
</comment>
<dbReference type="Gene3D" id="3.90.180.10">
    <property type="entry name" value="Medium-chain alcohol dehydrogenases, catalytic domain"/>
    <property type="match status" value="1"/>
</dbReference>
<dbReference type="PANTHER" id="PTHR43350:SF19">
    <property type="entry name" value="D-GULOSIDE 3-DEHYDROGENASE"/>
    <property type="match status" value="1"/>
</dbReference>
<dbReference type="Proteomes" id="UP000249185">
    <property type="component" value="Unassembled WGS sequence"/>
</dbReference>
<organism evidence="6 7">
    <name type="scientific">Rhodovulum sulfidophilum</name>
    <name type="common">Rhodobacter sulfidophilus</name>
    <dbReference type="NCBI Taxonomy" id="35806"/>
    <lineage>
        <taxon>Bacteria</taxon>
        <taxon>Pseudomonadati</taxon>
        <taxon>Pseudomonadota</taxon>
        <taxon>Alphaproteobacteria</taxon>
        <taxon>Rhodobacterales</taxon>
        <taxon>Paracoccaceae</taxon>
        <taxon>Rhodovulum</taxon>
    </lineage>
</organism>
<dbReference type="InterPro" id="IPR011032">
    <property type="entry name" value="GroES-like_sf"/>
</dbReference>
<evidence type="ECO:0000256" key="5">
    <source>
        <dbReference type="ARBA" id="ARBA00023002"/>
    </source>
</evidence>
<dbReference type="EMBL" id="QFPW01000004">
    <property type="protein sequence ID" value="PZQ50445.1"/>
    <property type="molecule type" value="Genomic_DNA"/>
</dbReference>
<comment type="caution">
    <text evidence="6">The sequence shown here is derived from an EMBL/GenBank/DDBJ whole genome shotgun (WGS) entry which is preliminary data.</text>
</comment>
<evidence type="ECO:0000256" key="2">
    <source>
        <dbReference type="ARBA" id="ARBA00008072"/>
    </source>
</evidence>
<dbReference type="PANTHER" id="PTHR43350">
    <property type="entry name" value="NAD-DEPENDENT ALCOHOL DEHYDROGENASE"/>
    <property type="match status" value="1"/>
</dbReference>
<evidence type="ECO:0000256" key="4">
    <source>
        <dbReference type="ARBA" id="ARBA00022833"/>
    </source>
</evidence>
<comment type="similarity">
    <text evidence="2">Belongs to the zinc-containing alcohol dehydrogenase family.</text>
</comment>
<dbReference type="CDD" id="cd08255">
    <property type="entry name" value="2-desacetyl-2-hydroxyethyl_bacteriochlorophyllide_like"/>
    <property type="match status" value="1"/>
</dbReference>
<keyword evidence="4" id="KW-0862">Zinc</keyword>
<sequence length="329" mass="33552">MARALWITGPGVAEMRETAPGAGEVRARALFGGISRGTEALVLAGGVPEAEWARMRAPLQEGDFPFPVKYGYATVARVTGGPDALRGRVIFALHPHQDDFTLPAAMALPVPESVPPARAVLAANMETALNVVWDAGAGPGDRIAVVGAGVVGALAAWLCGRMPGAEVTLVDVNPDRATLAAALGVRFAPPGAAPGGCDVAIHASASGAGLATALGALGVEGTLVEASWYGARAVEIGLGGAFHAGRVRVVSSQVGAVSPSRRPRWSHARRLAKALGLLADPCLDALVSGETDFADLPARYAAILDDRGTLCHRVRYRGATAGEGGDVRG</sequence>
<keyword evidence="5" id="KW-0560">Oxidoreductase</keyword>
<accession>A0A2W5NI34</accession>
<name>A0A2W5NI34_RHOSU</name>
<protein>
    <submittedName>
        <fullName evidence="6">Dehydrogenase</fullName>
    </submittedName>
</protein>
<dbReference type="GO" id="GO:0046872">
    <property type="term" value="F:metal ion binding"/>
    <property type="evidence" value="ECO:0007669"/>
    <property type="project" value="UniProtKB-KW"/>
</dbReference>
<dbReference type="Gene3D" id="3.40.50.720">
    <property type="entry name" value="NAD(P)-binding Rossmann-like Domain"/>
    <property type="match status" value="1"/>
</dbReference>
<dbReference type="GO" id="GO:0016491">
    <property type="term" value="F:oxidoreductase activity"/>
    <property type="evidence" value="ECO:0007669"/>
    <property type="project" value="UniProtKB-KW"/>
</dbReference>
<dbReference type="AlphaFoldDB" id="A0A2W5NI34"/>
<dbReference type="SUPFAM" id="SSF50129">
    <property type="entry name" value="GroES-like"/>
    <property type="match status" value="1"/>
</dbReference>
<dbReference type="SUPFAM" id="SSF51735">
    <property type="entry name" value="NAD(P)-binding Rossmann-fold domains"/>
    <property type="match status" value="1"/>
</dbReference>